<evidence type="ECO:0000313" key="8">
    <source>
        <dbReference type="EMBL" id="SFA71661.1"/>
    </source>
</evidence>
<dbReference type="Pfam" id="PF00239">
    <property type="entry name" value="Resolvase"/>
    <property type="match status" value="1"/>
</dbReference>
<dbReference type="GO" id="GO:0000150">
    <property type="term" value="F:DNA strand exchange activity"/>
    <property type="evidence" value="ECO:0007669"/>
    <property type="project" value="InterPro"/>
</dbReference>
<evidence type="ECO:0000256" key="5">
    <source>
        <dbReference type="PROSITE-ProRule" id="PRU10137"/>
    </source>
</evidence>
<organism evidence="8 9">
    <name type="scientific">Selenomonas ruminantium</name>
    <dbReference type="NCBI Taxonomy" id="971"/>
    <lineage>
        <taxon>Bacteria</taxon>
        <taxon>Bacillati</taxon>
        <taxon>Bacillota</taxon>
        <taxon>Negativicutes</taxon>
        <taxon>Selenomonadales</taxon>
        <taxon>Selenomonadaceae</taxon>
        <taxon>Selenomonas</taxon>
    </lineage>
</organism>
<dbReference type="EMBL" id="FOJX01000001">
    <property type="protein sequence ID" value="SFA71661.1"/>
    <property type="molecule type" value="Genomic_DNA"/>
</dbReference>
<dbReference type="InterPro" id="IPR036162">
    <property type="entry name" value="Resolvase-like_N_sf"/>
</dbReference>
<dbReference type="InterPro" id="IPR006119">
    <property type="entry name" value="Resolv_N"/>
</dbReference>
<evidence type="ECO:0000259" key="6">
    <source>
        <dbReference type="PROSITE" id="PS51736"/>
    </source>
</evidence>
<reference evidence="8 9" key="1">
    <citation type="submission" date="2016-10" db="EMBL/GenBank/DDBJ databases">
        <authorList>
            <person name="de Groot N.N."/>
        </authorList>
    </citation>
    <scope>NUCLEOTIDE SEQUENCE [LARGE SCALE GENOMIC DNA]</scope>
    <source>
        <strain evidence="8 9">L14</strain>
    </source>
</reference>
<evidence type="ECO:0000256" key="2">
    <source>
        <dbReference type="ARBA" id="ARBA00023125"/>
    </source>
</evidence>
<evidence type="ECO:0000256" key="4">
    <source>
        <dbReference type="PIRSR" id="PIRSR606118-50"/>
    </source>
</evidence>
<dbReference type="GO" id="GO:0003677">
    <property type="term" value="F:DNA binding"/>
    <property type="evidence" value="ECO:0007669"/>
    <property type="project" value="UniProtKB-KW"/>
</dbReference>
<feature type="domain" description="Recombinase" evidence="7">
    <location>
        <begin position="187"/>
        <end position="309"/>
    </location>
</feature>
<dbReference type="InterPro" id="IPR011109">
    <property type="entry name" value="DNA_bind_recombinase_dom"/>
</dbReference>
<evidence type="ECO:0000256" key="1">
    <source>
        <dbReference type="ARBA" id="ARBA00022908"/>
    </source>
</evidence>
<feature type="active site" description="O-(5'-phospho-DNA)-serine intermediate" evidence="4 5">
    <location>
        <position position="39"/>
    </location>
</feature>
<dbReference type="GO" id="GO:0015074">
    <property type="term" value="P:DNA integration"/>
    <property type="evidence" value="ECO:0007669"/>
    <property type="project" value="UniProtKB-KW"/>
</dbReference>
<dbReference type="Gene3D" id="3.90.1750.20">
    <property type="entry name" value="Putative Large Serine Recombinase, Chain B, Domain 2"/>
    <property type="match status" value="1"/>
</dbReference>
<dbReference type="SUPFAM" id="SSF53041">
    <property type="entry name" value="Resolvase-like"/>
    <property type="match status" value="1"/>
</dbReference>
<evidence type="ECO:0000256" key="3">
    <source>
        <dbReference type="ARBA" id="ARBA00023172"/>
    </source>
</evidence>
<protein>
    <submittedName>
        <fullName evidence="8">Site-specific DNA recombinase</fullName>
    </submittedName>
</protein>
<gene>
    <name evidence="8" type="ORF">SAMN05216587_101296</name>
</gene>
<dbReference type="Pfam" id="PF07508">
    <property type="entry name" value="Recombinase"/>
    <property type="match status" value="1"/>
</dbReference>
<dbReference type="AlphaFoldDB" id="A0A1I0V5S5"/>
<evidence type="ECO:0000313" key="9">
    <source>
        <dbReference type="Proteomes" id="UP000183843"/>
    </source>
</evidence>
<dbReference type="InterPro" id="IPR050639">
    <property type="entry name" value="SSR_resolvase"/>
</dbReference>
<name>A0A1I0V5S5_SELRU</name>
<dbReference type="InterPro" id="IPR006118">
    <property type="entry name" value="Recombinase_CS"/>
</dbReference>
<evidence type="ECO:0000259" key="7">
    <source>
        <dbReference type="PROSITE" id="PS51737"/>
    </source>
</evidence>
<dbReference type="PROSITE" id="PS51736">
    <property type="entry name" value="RECOMBINASES_3"/>
    <property type="match status" value="1"/>
</dbReference>
<keyword evidence="2" id="KW-0238">DNA-binding</keyword>
<dbReference type="InterPro" id="IPR038109">
    <property type="entry name" value="DNA_bind_recomb_sf"/>
</dbReference>
<dbReference type="SMART" id="SM00857">
    <property type="entry name" value="Resolvase"/>
    <property type="match status" value="1"/>
</dbReference>
<dbReference type="InterPro" id="IPR025827">
    <property type="entry name" value="Zn_ribbon_recom_dom"/>
</dbReference>
<keyword evidence="1" id="KW-0229">DNA integration</keyword>
<keyword evidence="3" id="KW-0233">DNA recombination</keyword>
<dbReference type="PANTHER" id="PTHR30461:SF23">
    <property type="entry name" value="DNA RECOMBINASE-RELATED"/>
    <property type="match status" value="1"/>
</dbReference>
<dbReference type="Proteomes" id="UP000183843">
    <property type="component" value="Unassembled WGS sequence"/>
</dbReference>
<proteinExistence type="predicted"/>
<dbReference type="PROSITE" id="PS51737">
    <property type="entry name" value="RECOMBINASE_DNA_BIND"/>
    <property type="match status" value="1"/>
</dbReference>
<dbReference type="PROSITE" id="PS00397">
    <property type="entry name" value="RECOMBINASES_1"/>
    <property type="match status" value="1"/>
</dbReference>
<feature type="domain" description="Resolvase/invertase-type recombinase catalytic" evidence="6">
    <location>
        <begin position="31"/>
        <end position="179"/>
    </location>
</feature>
<dbReference type="PANTHER" id="PTHR30461">
    <property type="entry name" value="DNA-INVERTASE FROM LAMBDOID PROPHAGE"/>
    <property type="match status" value="1"/>
</dbReference>
<sequence length="525" mass="60753">MIYSIKRKWGETMRRITRIDAVNDSSKKKLRVAAYARVSTGSQDQLVSLETQKIHYERYIKARPDWEYAGLYYDEGISGLKMSKRKGLLRLIEDCSKGLIDYIVVKSISRFSRNTVESIEVVRKLCQDGVYIYFEKENIDTGKMEGELLLSILSGLAENESRSISGNVKWSIQKRYLNGTFKICYPPYGYDNVDGKMVVNKEQAKIVRRIFAEIIAGKSSADIAKELNKEGIITKRGKRWGRGVVCEMIRNEKYTGDVIFQKTYTDSCFKRHRNYDDKNKYQMKNHHEAIISYEDFKLANLIVDANGCQKGIHKNDFKYKNRYPTSGKIICGECGGHWNRRKIGNMFGFACNTHINDMNACSMKSIKEDSVKAAFVTMMNKLTFARKSVLIPYSEMLRRSKEDSDVERLDEIETLLQKSSERRQQLMEFFSQGILDHEVYAYETVALSKEECRLMAEKNFLSVRMNGSQEWQSALVKLLRYTAKGNVLTEFEGGLFTEHVEKVVVYKRTEIGFVMKCGPIFRERI</sequence>
<dbReference type="Pfam" id="PF13408">
    <property type="entry name" value="Zn_ribbon_recom"/>
    <property type="match status" value="1"/>
</dbReference>
<accession>A0A1I0V5S5</accession>
<dbReference type="CDD" id="cd00338">
    <property type="entry name" value="Ser_Recombinase"/>
    <property type="match status" value="1"/>
</dbReference>
<dbReference type="Gene3D" id="3.40.50.1390">
    <property type="entry name" value="Resolvase, N-terminal catalytic domain"/>
    <property type="match status" value="1"/>
</dbReference>